<accession>A0AAN7UGY5</accession>
<comment type="caution">
    <text evidence="1">The sequence shown here is derived from an EMBL/GenBank/DDBJ whole genome shotgun (WGS) entry which is preliminary data.</text>
</comment>
<gene>
    <name evidence="1" type="ORF">RRF57_007934</name>
</gene>
<evidence type="ECO:0000313" key="1">
    <source>
        <dbReference type="EMBL" id="KAK5632220.1"/>
    </source>
</evidence>
<evidence type="ECO:0000313" key="2">
    <source>
        <dbReference type="Proteomes" id="UP001305414"/>
    </source>
</evidence>
<sequence length="147" mass="16446">MGRQSQDSPILVALDPTTVTSSTTLLSLLDLETLTFDNINSNTWGGMKACLEKANSVLWVSSNRLSENPHTNMMIGLLRSVKHENPTLYIQSLDSESHEQPCAQIIADVLLAFKAATIWQRRGQHGNFLMAIEPELVLDKKRNDYHP</sequence>
<name>A0AAN7UGY5_9PEZI</name>
<proteinExistence type="predicted"/>
<reference evidence="1 2" key="1">
    <citation type="submission" date="2023-10" db="EMBL/GenBank/DDBJ databases">
        <title>Draft genome sequence of Xylaria bambusicola isolate GMP-LS, the root and basal stem rot pathogen of sugarcane in Indonesia.</title>
        <authorList>
            <person name="Selvaraj P."/>
            <person name="Muralishankar V."/>
            <person name="Muruganantham S."/>
            <person name="Sp S."/>
            <person name="Haryani S."/>
            <person name="Lau K.J.X."/>
            <person name="Naqvi N.I."/>
        </authorList>
    </citation>
    <scope>NUCLEOTIDE SEQUENCE [LARGE SCALE GENOMIC DNA]</scope>
    <source>
        <strain evidence="1">GMP-LS</strain>
    </source>
</reference>
<organism evidence="1 2">
    <name type="scientific">Xylaria bambusicola</name>
    <dbReference type="NCBI Taxonomy" id="326684"/>
    <lineage>
        <taxon>Eukaryota</taxon>
        <taxon>Fungi</taxon>
        <taxon>Dikarya</taxon>
        <taxon>Ascomycota</taxon>
        <taxon>Pezizomycotina</taxon>
        <taxon>Sordariomycetes</taxon>
        <taxon>Xylariomycetidae</taxon>
        <taxon>Xylariales</taxon>
        <taxon>Xylariaceae</taxon>
        <taxon>Xylaria</taxon>
    </lineage>
</organism>
<dbReference type="AlphaFoldDB" id="A0AAN7UGY5"/>
<keyword evidence="2" id="KW-1185">Reference proteome</keyword>
<protein>
    <submittedName>
        <fullName evidence="1">Uncharacterized protein</fullName>
    </submittedName>
</protein>
<dbReference type="Proteomes" id="UP001305414">
    <property type="component" value="Unassembled WGS sequence"/>
</dbReference>
<dbReference type="EMBL" id="JAWHQM010000023">
    <property type="protein sequence ID" value="KAK5632220.1"/>
    <property type="molecule type" value="Genomic_DNA"/>
</dbReference>